<dbReference type="Proteomes" id="UP000265040">
    <property type="component" value="Chromosome 17"/>
</dbReference>
<dbReference type="AlphaFoldDB" id="A0A7N6FEL4"/>
<dbReference type="Pfam" id="PF15843">
    <property type="entry name" value="DUF4719"/>
    <property type="match status" value="1"/>
</dbReference>
<dbReference type="PANTHER" id="PTHR38505">
    <property type="entry name" value="HYPOTHETICAL PROTEIN LOC100362176"/>
    <property type="match status" value="1"/>
</dbReference>
<name>A0A7N6FEL4_ANATE</name>
<sequence length="213" mass="23430">MRCTDGSAPAFQPAPLSVFPSYPAVNRLACILFPWLLSSLDHFPPLSTAEMFSYRCRVLAVLGGCFFIRTVSIRKCGQDLCQDDQVCCVQGTNTTAVTCCKEFVDKTYYNIAMVTRKLSGVLIMLLLFAVGYFVQRMLCSRSRQLTASHSGQPAVATSQEPLVESCTPDCSVDPAPVARLPTYDACKHLPTYEETVRDDGRRGRPQAPVEVAT</sequence>
<protein>
    <submittedName>
        <fullName evidence="2">Uncharacterized protein</fullName>
    </submittedName>
</protein>
<dbReference type="PANTHER" id="PTHR38505:SF1">
    <property type="entry name" value="RIKEN CDNA 1110032F04 GENE"/>
    <property type="match status" value="1"/>
</dbReference>
<accession>A0A7N6FEL4</accession>
<keyword evidence="3" id="KW-1185">Reference proteome</keyword>
<proteinExistence type="predicted"/>
<keyword evidence="1" id="KW-0812">Transmembrane</keyword>
<dbReference type="InterPro" id="IPR031696">
    <property type="entry name" value="DUF4719"/>
</dbReference>
<reference evidence="2" key="1">
    <citation type="submission" date="2021-04" db="EMBL/GenBank/DDBJ databases">
        <authorList>
            <consortium name="Wellcome Sanger Institute Data Sharing"/>
        </authorList>
    </citation>
    <scope>NUCLEOTIDE SEQUENCE [LARGE SCALE GENOMIC DNA]</scope>
</reference>
<dbReference type="InParanoid" id="A0A7N6FEL4"/>
<reference evidence="2" key="3">
    <citation type="submission" date="2025-09" db="UniProtKB">
        <authorList>
            <consortium name="Ensembl"/>
        </authorList>
    </citation>
    <scope>IDENTIFICATION</scope>
</reference>
<reference evidence="2" key="2">
    <citation type="submission" date="2025-08" db="UniProtKB">
        <authorList>
            <consortium name="Ensembl"/>
        </authorList>
    </citation>
    <scope>IDENTIFICATION</scope>
</reference>
<evidence type="ECO:0000313" key="2">
    <source>
        <dbReference type="Ensembl" id="ENSATEP00000055875.1"/>
    </source>
</evidence>
<evidence type="ECO:0000256" key="1">
    <source>
        <dbReference type="SAM" id="Phobius"/>
    </source>
</evidence>
<dbReference type="OrthoDB" id="9837880at2759"/>
<organism evidence="2 3">
    <name type="scientific">Anabas testudineus</name>
    <name type="common">Climbing perch</name>
    <name type="synonym">Anthias testudineus</name>
    <dbReference type="NCBI Taxonomy" id="64144"/>
    <lineage>
        <taxon>Eukaryota</taxon>
        <taxon>Metazoa</taxon>
        <taxon>Chordata</taxon>
        <taxon>Craniata</taxon>
        <taxon>Vertebrata</taxon>
        <taxon>Euteleostomi</taxon>
        <taxon>Actinopterygii</taxon>
        <taxon>Neopterygii</taxon>
        <taxon>Teleostei</taxon>
        <taxon>Neoteleostei</taxon>
        <taxon>Acanthomorphata</taxon>
        <taxon>Anabantaria</taxon>
        <taxon>Anabantiformes</taxon>
        <taxon>Anabantoidei</taxon>
        <taxon>Anabantidae</taxon>
        <taxon>Anabas</taxon>
    </lineage>
</organism>
<keyword evidence="1" id="KW-1133">Transmembrane helix</keyword>
<evidence type="ECO:0000313" key="3">
    <source>
        <dbReference type="Proteomes" id="UP000265040"/>
    </source>
</evidence>
<dbReference type="Ensembl" id="ENSATET00000041634.1">
    <property type="protein sequence ID" value="ENSATEP00000055875.1"/>
    <property type="gene ID" value="ENSATEG00000030144.1"/>
</dbReference>
<dbReference type="GeneTree" id="ENSGT00940000174564"/>
<feature type="transmembrane region" description="Helical" evidence="1">
    <location>
        <begin position="118"/>
        <end position="134"/>
    </location>
</feature>
<keyword evidence="1" id="KW-0472">Membrane</keyword>